<keyword evidence="4 7" id="KW-1133">Transmembrane helix</keyword>
<accession>A0A1Q2YDG0</accession>
<evidence type="ECO:0000256" key="7">
    <source>
        <dbReference type="SAM" id="Phobius"/>
    </source>
</evidence>
<evidence type="ECO:0000256" key="3">
    <source>
        <dbReference type="ARBA" id="ARBA00022692"/>
    </source>
</evidence>
<feature type="transmembrane region" description="Helical" evidence="7">
    <location>
        <begin position="297"/>
        <end position="315"/>
    </location>
</feature>
<evidence type="ECO:0000256" key="4">
    <source>
        <dbReference type="ARBA" id="ARBA00022989"/>
    </source>
</evidence>
<feature type="transmembrane region" description="Helical" evidence="7">
    <location>
        <begin position="230"/>
        <end position="250"/>
    </location>
</feature>
<feature type="transmembrane region" description="Helical" evidence="7">
    <location>
        <begin position="335"/>
        <end position="353"/>
    </location>
</feature>
<evidence type="ECO:0000256" key="1">
    <source>
        <dbReference type="ARBA" id="ARBA00004141"/>
    </source>
</evidence>
<reference evidence="9 10" key="1">
    <citation type="submission" date="2016-08" db="EMBL/GenBank/DDBJ databases">
        <title>Whole genome shotgun sequence of Pichia membranifaciens KS47-1.</title>
        <authorList>
            <person name="Konishi M."/>
            <person name="Ishida M."/>
            <person name="Arakawa T."/>
            <person name="Kato Y."/>
            <person name="Horiuchi J."/>
        </authorList>
    </citation>
    <scope>NUCLEOTIDE SEQUENCE [LARGE SCALE GENOMIC DNA]</scope>
    <source>
        <strain evidence="9 10">KS47-1</strain>
    </source>
</reference>
<proteinExistence type="predicted"/>
<keyword evidence="10" id="KW-1185">Reference proteome</keyword>
<feature type="transmembrane region" description="Helical" evidence="7">
    <location>
        <begin position="457"/>
        <end position="480"/>
    </location>
</feature>
<evidence type="ECO:0000256" key="6">
    <source>
        <dbReference type="SAM" id="MobiDB-lite"/>
    </source>
</evidence>
<dbReference type="Pfam" id="PF07690">
    <property type="entry name" value="MFS_1"/>
    <property type="match status" value="1"/>
</dbReference>
<dbReference type="GO" id="GO:0022857">
    <property type="term" value="F:transmembrane transporter activity"/>
    <property type="evidence" value="ECO:0007669"/>
    <property type="project" value="InterPro"/>
</dbReference>
<feature type="transmembrane region" description="Helical" evidence="7">
    <location>
        <begin position="391"/>
        <end position="413"/>
    </location>
</feature>
<feature type="transmembrane region" description="Helical" evidence="7">
    <location>
        <begin position="164"/>
        <end position="186"/>
    </location>
</feature>
<feature type="transmembrane region" description="Helical" evidence="7">
    <location>
        <begin position="425"/>
        <end position="445"/>
    </location>
</feature>
<feature type="transmembrane region" description="Helical" evidence="7">
    <location>
        <begin position="198"/>
        <end position="218"/>
    </location>
</feature>
<name>A0A1Q2YDG0_9ASCO</name>
<dbReference type="InterPro" id="IPR036259">
    <property type="entry name" value="MFS_trans_sf"/>
</dbReference>
<keyword evidence="5 7" id="KW-0472">Membrane</keyword>
<dbReference type="EMBL" id="BDGI01000038">
    <property type="protein sequence ID" value="GAV27541.1"/>
    <property type="molecule type" value="Genomic_DNA"/>
</dbReference>
<evidence type="ECO:0000313" key="9">
    <source>
        <dbReference type="EMBL" id="GAV27541.1"/>
    </source>
</evidence>
<organism evidence="9 10">
    <name type="scientific">Pichia membranifaciens</name>
    <dbReference type="NCBI Taxonomy" id="4926"/>
    <lineage>
        <taxon>Eukaryota</taxon>
        <taxon>Fungi</taxon>
        <taxon>Dikarya</taxon>
        <taxon>Ascomycota</taxon>
        <taxon>Saccharomycotina</taxon>
        <taxon>Pichiomycetes</taxon>
        <taxon>Pichiales</taxon>
        <taxon>Pichiaceae</taxon>
        <taxon>Pichia</taxon>
    </lineage>
</organism>
<dbReference type="OrthoDB" id="2962993at2759"/>
<dbReference type="PANTHER" id="PTHR43791:SF50">
    <property type="entry name" value="TRANSPORTER, PUTATIVE (AFU_ORTHOLOGUE AFUA_2G00840)-RELATED"/>
    <property type="match status" value="1"/>
</dbReference>
<evidence type="ECO:0000256" key="2">
    <source>
        <dbReference type="ARBA" id="ARBA00022448"/>
    </source>
</evidence>
<feature type="compositionally biased region" description="Polar residues" evidence="6">
    <location>
        <begin position="8"/>
        <end position="28"/>
    </location>
</feature>
<feature type="region of interest" description="Disordered" evidence="6">
    <location>
        <begin position="1"/>
        <end position="28"/>
    </location>
</feature>
<comment type="subcellular location">
    <subcellularLocation>
        <location evidence="1">Membrane</location>
        <topology evidence="1">Multi-pass membrane protein</topology>
    </subcellularLocation>
</comment>
<dbReference type="InterPro" id="IPR011701">
    <property type="entry name" value="MFS"/>
</dbReference>
<dbReference type="FunFam" id="1.20.1250.20:FF:000188">
    <property type="entry name" value="MFS general substrate transporter"/>
    <property type="match status" value="1"/>
</dbReference>
<protein>
    <recommendedName>
        <fullName evidence="8">Major facilitator superfamily (MFS) profile domain-containing protein</fullName>
    </recommendedName>
</protein>
<feature type="transmembrane region" description="Helical" evidence="7">
    <location>
        <begin position="110"/>
        <end position="129"/>
    </location>
</feature>
<dbReference type="PROSITE" id="PS50850">
    <property type="entry name" value="MFS"/>
    <property type="match status" value="1"/>
</dbReference>
<dbReference type="Proteomes" id="UP000186136">
    <property type="component" value="Unassembled WGS sequence"/>
</dbReference>
<keyword evidence="2" id="KW-0813">Transport</keyword>
<feature type="domain" description="Major facilitator superfamily (MFS) profile" evidence="8">
    <location>
        <begin position="70"/>
        <end position="485"/>
    </location>
</feature>
<comment type="caution">
    <text evidence="9">The sequence shown here is derived from an EMBL/GenBank/DDBJ whole genome shotgun (WGS) entry which is preliminary data.</text>
</comment>
<dbReference type="SUPFAM" id="SSF103473">
    <property type="entry name" value="MFS general substrate transporter"/>
    <property type="match status" value="1"/>
</dbReference>
<dbReference type="AlphaFoldDB" id="A0A1Q2YDG0"/>
<dbReference type="Gene3D" id="1.20.1250.20">
    <property type="entry name" value="MFS general substrate transporter like domains"/>
    <property type="match status" value="2"/>
</dbReference>
<feature type="transmembrane region" description="Helical" evidence="7">
    <location>
        <begin position="136"/>
        <end position="158"/>
    </location>
</feature>
<evidence type="ECO:0000256" key="5">
    <source>
        <dbReference type="ARBA" id="ARBA00023136"/>
    </source>
</evidence>
<feature type="transmembrane region" description="Helical" evidence="7">
    <location>
        <begin position="360"/>
        <end position="379"/>
    </location>
</feature>
<gene>
    <name evidence="9" type="ORF">PMKS-001009</name>
</gene>
<dbReference type="GO" id="GO:0016020">
    <property type="term" value="C:membrane"/>
    <property type="evidence" value="ECO:0007669"/>
    <property type="project" value="UniProtKB-SubCell"/>
</dbReference>
<dbReference type="FunFam" id="1.20.1250.20:FF:000013">
    <property type="entry name" value="MFS general substrate transporter"/>
    <property type="match status" value="1"/>
</dbReference>
<sequence length="516" mass="57276">MAIEYNTRKSSSSNIERETMSNSSKQQGTVEVISLERAKSDAEYLQSEVDDYVIDPKLERSICWKFDLRILPLLAIMYLFNALDKGNISNAKTDGLDKDLGIEGQQWNNMLSIFYVPFVLCAFPLALVIKKYNAANIIPVLMFTFGSISLLEATAFNYGSLMAARWFLGICESAFFPGIIFYLSTFYRRHELARRLSIFYSAANIANAFSGLLSYGVFQIKHSKLHGWQILFLIEGSATVIISVFAFLYLPRSAATAKFLNDDEKEVARKRVELDSSAVQTEKVSIRDAIKVFKHPVCVAWMLQEILIGVPLNSINNWFPQIVGSLGKGTVMTNLYTVAPNVWGAVALIILCFMSDLTRVRSVFIVVGLAVTLIGFVVFGCIDTKTHIGAAYFSCFLMTTGGSVSSVLTSTWYNNNTPNENRRAVISAVGVPLANAAGLISTNIFRSKDAPKYVPALGITAGFGGAGILMVFGIVGYMIFDNRRRNKNQGVSLTYRDVPTSELYDGPSNPNYRWMY</sequence>
<evidence type="ECO:0000313" key="10">
    <source>
        <dbReference type="Proteomes" id="UP000186136"/>
    </source>
</evidence>
<dbReference type="PANTHER" id="PTHR43791">
    <property type="entry name" value="PERMEASE-RELATED"/>
    <property type="match status" value="1"/>
</dbReference>
<keyword evidence="3 7" id="KW-0812">Transmembrane</keyword>
<dbReference type="InterPro" id="IPR020846">
    <property type="entry name" value="MFS_dom"/>
</dbReference>
<feature type="transmembrane region" description="Helical" evidence="7">
    <location>
        <begin position="66"/>
        <end position="83"/>
    </location>
</feature>
<evidence type="ECO:0000259" key="8">
    <source>
        <dbReference type="PROSITE" id="PS50850"/>
    </source>
</evidence>